<proteinExistence type="predicted"/>
<sequence length="179" mass="20220">MELESKIEGLLFYKGEDVSIKKLAELLNVNEEAIKESLNKLEQSLVGRGLVLVRKDDKVVLGITGELSSLIESIRKEEITKELSRATLETLSIVLYKNGVSRSEIDYIRGVNSSFILRNLLVRGLVEKVVDSKDSRRILYRPTFETLSYMNITSIDQLPNYINIVSSLTGVINQNENND</sequence>
<organism evidence="5 6">
    <name type="scientific">Candidatus Nomurabacteria bacterium GW2011_GWE1_35_16</name>
    <dbReference type="NCBI Taxonomy" id="1618761"/>
    <lineage>
        <taxon>Bacteria</taxon>
        <taxon>Candidatus Nomuraibacteriota</taxon>
    </lineage>
</organism>
<dbReference type="InterPro" id="IPR005234">
    <property type="entry name" value="ScpB_csome_segregation"/>
</dbReference>
<evidence type="ECO:0000256" key="4">
    <source>
        <dbReference type="ARBA" id="ARBA00023306"/>
    </source>
</evidence>
<keyword evidence="3" id="KW-0159">Chromosome partition</keyword>
<accession>A0A0G0BB42</accession>
<dbReference type="EMBL" id="LBPY01000005">
    <property type="protein sequence ID" value="KKP66569.1"/>
    <property type="molecule type" value="Genomic_DNA"/>
</dbReference>
<dbReference type="GO" id="GO:0051304">
    <property type="term" value="P:chromosome separation"/>
    <property type="evidence" value="ECO:0007669"/>
    <property type="project" value="InterPro"/>
</dbReference>
<evidence type="ECO:0000256" key="3">
    <source>
        <dbReference type="ARBA" id="ARBA00022829"/>
    </source>
</evidence>
<reference evidence="5 6" key="1">
    <citation type="journal article" date="2015" name="Nature">
        <title>rRNA introns, odd ribosomes, and small enigmatic genomes across a large radiation of phyla.</title>
        <authorList>
            <person name="Brown C.T."/>
            <person name="Hug L.A."/>
            <person name="Thomas B.C."/>
            <person name="Sharon I."/>
            <person name="Castelle C.J."/>
            <person name="Singh A."/>
            <person name="Wilkins M.J."/>
            <person name="Williams K.H."/>
            <person name="Banfield J.F."/>
        </authorList>
    </citation>
    <scope>NUCLEOTIDE SEQUENCE [LARGE SCALE GENOMIC DNA]</scope>
</reference>
<dbReference type="InterPro" id="IPR036390">
    <property type="entry name" value="WH_DNA-bd_sf"/>
</dbReference>
<dbReference type="SUPFAM" id="SSF46785">
    <property type="entry name" value="Winged helix' DNA-binding domain"/>
    <property type="match status" value="2"/>
</dbReference>
<evidence type="ECO:0000256" key="2">
    <source>
        <dbReference type="ARBA" id="ARBA00022618"/>
    </source>
</evidence>
<dbReference type="Gene3D" id="1.10.10.10">
    <property type="entry name" value="Winged helix-like DNA-binding domain superfamily/Winged helix DNA-binding domain"/>
    <property type="match status" value="2"/>
</dbReference>
<gene>
    <name evidence="5" type="ORF">UR64_C0005G0031</name>
</gene>
<comment type="caution">
    <text evidence="5">The sequence shown here is derived from an EMBL/GenBank/DDBJ whole genome shotgun (WGS) entry which is preliminary data.</text>
</comment>
<dbReference type="AlphaFoldDB" id="A0A0G0BB42"/>
<evidence type="ECO:0000256" key="1">
    <source>
        <dbReference type="ARBA" id="ARBA00022490"/>
    </source>
</evidence>
<dbReference type="Proteomes" id="UP000034952">
    <property type="component" value="Unassembled WGS sequence"/>
</dbReference>
<evidence type="ECO:0000313" key="6">
    <source>
        <dbReference type="Proteomes" id="UP000034952"/>
    </source>
</evidence>
<dbReference type="GO" id="GO:0051301">
    <property type="term" value="P:cell division"/>
    <property type="evidence" value="ECO:0007669"/>
    <property type="project" value="UniProtKB-KW"/>
</dbReference>
<dbReference type="InterPro" id="IPR036388">
    <property type="entry name" value="WH-like_DNA-bd_sf"/>
</dbReference>
<dbReference type="PANTHER" id="PTHR34298">
    <property type="entry name" value="SEGREGATION AND CONDENSATION PROTEIN B"/>
    <property type="match status" value="1"/>
</dbReference>
<dbReference type="PANTHER" id="PTHR34298:SF2">
    <property type="entry name" value="SEGREGATION AND CONDENSATION PROTEIN B"/>
    <property type="match status" value="1"/>
</dbReference>
<evidence type="ECO:0000313" key="5">
    <source>
        <dbReference type="EMBL" id="KKP66569.1"/>
    </source>
</evidence>
<keyword evidence="1" id="KW-0963">Cytoplasm</keyword>
<protein>
    <submittedName>
        <fullName evidence="5">Segregation and condensation protein B</fullName>
    </submittedName>
</protein>
<keyword evidence="4" id="KW-0131">Cell cycle</keyword>
<dbReference type="Pfam" id="PF04079">
    <property type="entry name" value="SMC_ScpB"/>
    <property type="match status" value="1"/>
</dbReference>
<keyword evidence="2" id="KW-0132">Cell division</keyword>
<name>A0A0G0BB42_9BACT</name>